<proteinExistence type="predicted"/>
<reference evidence="1" key="1">
    <citation type="submission" date="2019-08" db="EMBL/GenBank/DDBJ databases">
        <authorList>
            <person name="Kucharzyk K."/>
            <person name="Murdoch R.W."/>
            <person name="Higgins S."/>
            <person name="Loffler F."/>
        </authorList>
    </citation>
    <scope>NUCLEOTIDE SEQUENCE</scope>
</reference>
<protein>
    <submittedName>
        <fullName evidence="1">Uncharacterized protein</fullName>
    </submittedName>
</protein>
<gene>
    <name evidence="1" type="ORF">SDC9_113018</name>
</gene>
<dbReference type="AlphaFoldDB" id="A0A645BNG1"/>
<sequence>MPRHPIEDAFLQLVHVLVFVDQHFFEFVAVISARVAHLALSIFSDRRQNLQCQMLKVIEIKHIVVQFPFPIGFGKAFRHPGHLFSIGMDAFQHFLLFRKRPVEVLCAQCGEILLVFVAQVFQQRFLVLHFIRVGLLAAWPTRKLQLFVRDRVGQFVVILLDSFQ</sequence>
<accession>A0A645BNG1</accession>
<name>A0A645BNG1_9ZZZZ</name>
<dbReference type="EMBL" id="VSSQ01020893">
    <property type="protein sequence ID" value="MPM66111.1"/>
    <property type="molecule type" value="Genomic_DNA"/>
</dbReference>
<comment type="caution">
    <text evidence="1">The sequence shown here is derived from an EMBL/GenBank/DDBJ whole genome shotgun (WGS) entry which is preliminary data.</text>
</comment>
<organism evidence="1">
    <name type="scientific">bioreactor metagenome</name>
    <dbReference type="NCBI Taxonomy" id="1076179"/>
    <lineage>
        <taxon>unclassified sequences</taxon>
        <taxon>metagenomes</taxon>
        <taxon>ecological metagenomes</taxon>
    </lineage>
</organism>
<evidence type="ECO:0000313" key="1">
    <source>
        <dbReference type="EMBL" id="MPM66111.1"/>
    </source>
</evidence>